<evidence type="ECO:0000313" key="1">
    <source>
        <dbReference type="EMBL" id="GAX89688.1"/>
    </source>
</evidence>
<dbReference type="AlphaFoldDB" id="A0A292YIF6"/>
<dbReference type="RefSeq" id="WP_096181383.1">
    <property type="nucleotide sequence ID" value="NZ_BDUF01000028.1"/>
</dbReference>
<protein>
    <submittedName>
        <fullName evidence="1">Uncharacterized protein</fullName>
    </submittedName>
</protein>
<keyword evidence="2" id="KW-1185">Reference proteome</keyword>
<accession>A0A292YIF6</accession>
<reference evidence="2" key="1">
    <citation type="submission" date="2017-07" db="EMBL/GenBank/DDBJ databases">
        <title>Draft genome sequence of Effusibacillus lacus strain skLN1.</title>
        <authorList>
            <person name="Watanabe M."/>
            <person name="Kojima H."/>
            <person name="Fukui M."/>
        </authorList>
    </citation>
    <scope>NUCLEOTIDE SEQUENCE [LARGE SCALE GENOMIC DNA]</scope>
    <source>
        <strain evidence="2">skLN1</strain>
    </source>
</reference>
<gene>
    <name evidence="1" type="ORF">EFBL_1312</name>
</gene>
<sequence length="106" mass="11092">MQNLGAIDGSGQFAKLVKAAKDAKYTVDGVSVTSSTNQVTLAEGGTDHATITLTGTGTTMVSNRAIKSVMQNLRVLTSSGDYRNVLKQVQDARYKVDGTNHTSGGN</sequence>
<organism evidence="1 2">
    <name type="scientific">Effusibacillus lacus</name>
    <dbReference type="NCBI Taxonomy" id="1348429"/>
    <lineage>
        <taxon>Bacteria</taxon>
        <taxon>Bacillati</taxon>
        <taxon>Bacillota</taxon>
        <taxon>Bacilli</taxon>
        <taxon>Bacillales</taxon>
        <taxon>Alicyclobacillaceae</taxon>
        <taxon>Effusibacillus</taxon>
    </lineage>
</organism>
<evidence type="ECO:0000313" key="2">
    <source>
        <dbReference type="Proteomes" id="UP000217785"/>
    </source>
</evidence>
<name>A0A292YIF6_9BACL</name>
<dbReference type="EMBL" id="BDUF01000028">
    <property type="protein sequence ID" value="GAX89688.1"/>
    <property type="molecule type" value="Genomic_DNA"/>
</dbReference>
<dbReference type="Proteomes" id="UP000217785">
    <property type="component" value="Unassembled WGS sequence"/>
</dbReference>
<proteinExistence type="predicted"/>
<comment type="caution">
    <text evidence="1">The sequence shown here is derived from an EMBL/GenBank/DDBJ whole genome shotgun (WGS) entry which is preliminary data.</text>
</comment>